<dbReference type="InterPro" id="IPR037294">
    <property type="entry name" value="ABC_BtuC-like"/>
</dbReference>
<feature type="transmembrane region" description="Helical" evidence="8">
    <location>
        <begin position="69"/>
        <end position="87"/>
    </location>
</feature>
<evidence type="ECO:0000313" key="10">
    <source>
        <dbReference type="Proteomes" id="UP000182429"/>
    </source>
</evidence>
<keyword evidence="5 8" id="KW-0812">Transmembrane</keyword>
<dbReference type="PANTHER" id="PTHR30472:SF24">
    <property type="entry name" value="FERRIC ENTEROBACTIN TRANSPORT SYSTEM PERMEASE PROTEIN FEPG"/>
    <property type="match status" value="1"/>
</dbReference>
<dbReference type="eggNOG" id="COG4779">
    <property type="taxonomic scope" value="Bacteria"/>
</dbReference>
<feature type="transmembrane region" description="Helical" evidence="8">
    <location>
        <begin position="240"/>
        <end position="263"/>
    </location>
</feature>
<evidence type="ECO:0000256" key="3">
    <source>
        <dbReference type="ARBA" id="ARBA00022448"/>
    </source>
</evidence>
<gene>
    <name evidence="9" type="ORF">SAMN04487759_10980</name>
</gene>
<dbReference type="SUPFAM" id="SSF81345">
    <property type="entry name" value="ABC transporter involved in vitamin B12 uptake, BtuC"/>
    <property type="match status" value="1"/>
</dbReference>
<evidence type="ECO:0000256" key="8">
    <source>
        <dbReference type="SAM" id="Phobius"/>
    </source>
</evidence>
<dbReference type="STRING" id="1630.SAMN05216514_11130"/>
<dbReference type="Gene3D" id="1.10.3470.10">
    <property type="entry name" value="ABC transporter involved in vitamin B12 uptake, BtuC"/>
    <property type="match status" value="1"/>
</dbReference>
<dbReference type="GO" id="GO:0022857">
    <property type="term" value="F:transmembrane transporter activity"/>
    <property type="evidence" value="ECO:0007669"/>
    <property type="project" value="InterPro"/>
</dbReference>
<organism evidence="9 10">
    <name type="scientific">Kandleria vitulina</name>
    <dbReference type="NCBI Taxonomy" id="1630"/>
    <lineage>
        <taxon>Bacteria</taxon>
        <taxon>Bacillati</taxon>
        <taxon>Bacillota</taxon>
        <taxon>Erysipelotrichia</taxon>
        <taxon>Erysipelotrichales</taxon>
        <taxon>Coprobacillaceae</taxon>
        <taxon>Kandleria</taxon>
    </lineage>
</organism>
<dbReference type="PANTHER" id="PTHR30472">
    <property type="entry name" value="FERRIC ENTEROBACTIN TRANSPORT SYSTEM PERMEASE PROTEIN"/>
    <property type="match status" value="1"/>
</dbReference>
<dbReference type="GO" id="GO:0033214">
    <property type="term" value="P:siderophore-iron import into cell"/>
    <property type="evidence" value="ECO:0007669"/>
    <property type="project" value="TreeGrafter"/>
</dbReference>
<dbReference type="OrthoDB" id="9792889at2"/>
<evidence type="ECO:0000256" key="5">
    <source>
        <dbReference type="ARBA" id="ARBA00022692"/>
    </source>
</evidence>
<dbReference type="InterPro" id="IPR000522">
    <property type="entry name" value="ABC_transptr_permease_BtuC"/>
</dbReference>
<protein>
    <submittedName>
        <fullName evidence="9">Iron complex transport system permease protein</fullName>
    </submittedName>
</protein>
<keyword evidence="4" id="KW-1003">Cell membrane</keyword>
<comment type="similarity">
    <text evidence="2">Belongs to the binding-protein-dependent transport system permease family. FecCD subfamily.</text>
</comment>
<dbReference type="RefSeq" id="WP_074686082.1">
    <property type="nucleotide sequence ID" value="NZ_FNNF01000009.1"/>
</dbReference>
<feature type="transmembrane region" description="Helical" evidence="8">
    <location>
        <begin position="194"/>
        <end position="220"/>
    </location>
</feature>
<evidence type="ECO:0000256" key="2">
    <source>
        <dbReference type="ARBA" id="ARBA00007935"/>
    </source>
</evidence>
<evidence type="ECO:0000313" key="9">
    <source>
        <dbReference type="EMBL" id="SDW31400.1"/>
    </source>
</evidence>
<dbReference type="Proteomes" id="UP000182429">
    <property type="component" value="Unassembled WGS sequence"/>
</dbReference>
<feature type="transmembrane region" description="Helical" evidence="8">
    <location>
        <begin position="108"/>
        <end position="141"/>
    </location>
</feature>
<dbReference type="Pfam" id="PF01032">
    <property type="entry name" value="FecCD"/>
    <property type="match status" value="1"/>
</dbReference>
<keyword evidence="3" id="KW-0813">Transport</keyword>
<accession>A0A1H2SIH2</accession>
<dbReference type="AlphaFoldDB" id="A0A1H2SIH2"/>
<name>A0A1H2SIH2_9FIRM</name>
<keyword evidence="6 8" id="KW-1133">Transmembrane helix</keyword>
<sequence length="337" mass="36368">MDLHRRNYYKKKKKYLIVVMFLIMIIAALMYIGLSYGKTIYSFSHIYNVLFHGETEGAFVITTLRLPRVIIGLLAGICFGLAGNIFQKLLRNPLASPDMLGISTGASVAAVFAILILQLSGLIVSLIAIIFGMLISLLIVLLSYHHGYSNNRLILIGIGMRAMLSAMISWMLIRTSEYDVGNALRWLSGSLNTVNINDAFSLLIVTIIACVLIAIMNNGLSVMGLGEELPVSLGVNTKTLRISLVIVGLMLVAFATSITGPIASVSFLSGPIAGRILRNGKNNMAATACIGAILVLASDLIAQYGLSSRYPVGVVTGMLGAPYLLYLIFMMNKKGVQ</sequence>
<dbReference type="GO" id="GO:0005886">
    <property type="term" value="C:plasma membrane"/>
    <property type="evidence" value="ECO:0007669"/>
    <property type="project" value="UniProtKB-SubCell"/>
</dbReference>
<proteinExistence type="inferred from homology"/>
<evidence type="ECO:0000256" key="7">
    <source>
        <dbReference type="ARBA" id="ARBA00023136"/>
    </source>
</evidence>
<feature type="transmembrane region" description="Helical" evidence="8">
    <location>
        <begin position="153"/>
        <end position="173"/>
    </location>
</feature>
<evidence type="ECO:0000256" key="4">
    <source>
        <dbReference type="ARBA" id="ARBA00022475"/>
    </source>
</evidence>
<feature type="transmembrane region" description="Helical" evidence="8">
    <location>
        <begin position="310"/>
        <end position="329"/>
    </location>
</feature>
<dbReference type="CDD" id="cd06550">
    <property type="entry name" value="TM_ABC_iron-siderophores_like"/>
    <property type="match status" value="1"/>
</dbReference>
<evidence type="ECO:0000256" key="6">
    <source>
        <dbReference type="ARBA" id="ARBA00022989"/>
    </source>
</evidence>
<keyword evidence="7 8" id="KW-0472">Membrane</keyword>
<comment type="subcellular location">
    <subcellularLocation>
        <location evidence="1">Cell membrane</location>
        <topology evidence="1">Multi-pass membrane protein</topology>
    </subcellularLocation>
</comment>
<evidence type="ECO:0000256" key="1">
    <source>
        <dbReference type="ARBA" id="ARBA00004651"/>
    </source>
</evidence>
<dbReference type="EMBL" id="FNNF01000009">
    <property type="protein sequence ID" value="SDW31400.1"/>
    <property type="molecule type" value="Genomic_DNA"/>
</dbReference>
<feature type="transmembrane region" description="Helical" evidence="8">
    <location>
        <begin position="15"/>
        <end position="34"/>
    </location>
</feature>
<reference evidence="9 10" key="1">
    <citation type="submission" date="2016-10" db="EMBL/GenBank/DDBJ databases">
        <authorList>
            <person name="de Groot N.N."/>
        </authorList>
    </citation>
    <scope>NUCLEOTIDE SEQUENCE [LARGE SCALE GENOMIC DNA]</scope>
    <source>
        <strain evidence="9 10">S3b</strain>
    </source>
</reference>
<feature type="transmembrane region" description="Helical" evidence="8">
    <location>
        <begin position="284"/>
        <end position="304"/>
    </location>
</feature>